<evidence type="ECO:0008006" key="5">
    <source>
        <dbReference type="Google" id="ProtNLM"/>
    </source>
</evidence>
<dbReference type="RefSeq" id="WP_165232284.1">
    <property type="nucleotide sequence ID" value="NZ_JAAKZV010000011.1"/>
</dbReference>
<feature type="region of interest" description="Disordered" evidence="1">
    <location>
        <begin position="34"/>
        <end position="60"/>
    </location>
</feature>
<evidence type="ECO:0000313" key="3">
    <source>
        <dbReference type="EMBL" id="NGN63271.1"/>
    </source>
</evidence>
<gene>
    <name evidence="3" type="ORF">G5C51_05035</name>
</gene>
<feature type="region of interest" description="Disordered" evidence="1">
    <location>
        <begin position="136"/>
        <end position="167"/>
    </location>
</feature>
<feature type="compositionally biased region" description="Low complexity" evidence="1">
    <location>
        <begin position="34"/>
        <end position="43"/>
    </location>
</feature>
<name>A0A6G4TW92_9ACTN</name>
<organism evidence="3 4">
    <name type="scientific">Streptomyces coryli</name>
    <dbReference type="NCBI Taxonomy" id="1128680"/>
    <lineage>
        <taxon>Bacteria</taxon>
        <taxon>Bacillati</taxon>
        <taxon>Actinomycetota</taxon>
        <taxon>Actinomycetes</taxon>
        <taxon>Kitasatosporales</taxon>
        <taxon>Streptomycetaceae</taxon>
        <taxon>Streptomyces</taxon>
    </lineage>
</organism>
<dbReference type="Proteomes" id="UP000481583">
    <property type="component" value="Unassembled WGS sequence"/>
</dbReference>
<evidence type="ECO:0000256" key="2">
    <source>
        <dbReference type="SAM" id="SignalP"/>
    </source>
</evidence>
<reference evidence="3 4" key="1">
    <citation type="submission" date="2020-02" db="EMBL/GenBank/DDBJ databases">
        <title>Whole-genome analyses of novel actinobacteria.</title>
        <authorList>
            <person name="Sahin N."/>
        </authorList>
    </citation>
    <scope>NUCLEOTIDE SEQUENCE [LARGE SCALE GENOMIC DNA]</scope>
    <source>
        <strain evidence="3 4">A7024</strain>
    </source>
</reference>
<keyword evidence="2" id="KW-0732">Signal</keyword>
<protein>
    <recommendedName>
        <fullName evidence="5">Secreted protein</fullName>
    </recommendedName>
</protein>
<evidence type="ECO:0000256" key="1">
    <source>
        <dbReference type="SAM" id="MobiDB-lite"/>
    </source>
</evidence>
<dbReference type="EMBL" id="JAAKZV010000011">
    <property type="protein sequence ID" value="NGN63271.1"/>
    <property type="molecule type" value="Genomic_DNA"/>
</dbReference>
<proteinExistence type="predicted"/>
<keyword evidence="4" id="KW-1185">Reference proteome</keyword>
<feature type="compositionally biased region" description="Basic and acidic residues" evidence="1">
    <location>
        <begin position="136"/>
        <end position="147"/>
    </location>
</feature>
<feature type="chain" id="PRO_5026091655" description="Secreted protein" evidence="2">
    <location>
        <begin position="33"/>
        <end position="167"/>
    </location>
</feature>
<dbReference type="AlphaFoldDB" id="A0A6G4TW92"/>
<sequence length="167" mass="18359">MSRSTSSSWRRGAVVTALVGGLAFAPAAGAMAHADAPAKPAGGKTVTQIQGKKPNKGKGKRPYVIKRYDTFDGKYTWHVTVWSNGKVTKVRGKSNVIKPPKPKPDERVYVVKEWTEFDGKFVWHLTKWSNGKITKWKEEGDIIKPDPKPTPPDDTTPPGPITPDPLD</sequence>
<accession>A0A6G4TW92</accession>
<feature type="compositionally biased region" description="Pro residues" evidence="1">
    <location>
        <begin position="148"/>
        <end position="167"/>
    </location>
</feature>
<comment type="caution">
    <text evidence="3">The sequence shown here is derived from an EMBL/GenBank/DDBJ whole genome shotgun (WGS) entry which is preliminary data.</text>
</comment>
<evidence type="ECO:0000313" key="4">
    <source>
        <dbReference type="Proteomes" id="UP000481583"/>
    </source>
</evidence>
<feature type="signal peptide" evidence="2">
    <location>
        <begin position="1"/>
        <end position="32"/>
    </location>
</feature>